<dbReference type="Proteomes" id="UP001259832">
    <property type="component" value="Unassembled WGS sequence"/>
</dbReference>
<gene>
    <name evidence="2" type="ORF">P3T76_011020</name>
</gene>
<accession>A0AAD9G9P6</accession>
<evidence type="ECO:0000313" key="3">
    <source>
        <dbReference type="Proteomes" id="UP001259832"/>
    </source>
</evidence>
<feature type="compositionally biased region" description="Basic residues" evidence="1">
    <location>
        <begin position="50"/>
        <end position="61"/>
    </location>
</feature>
<reference evidence="2" key="1">
    <citation type="submission" date="2023-08" db="EMBL/GenBank/DDBJ databases">
        <title>Reference Genome Resource for the Citrus Pathogen Phytophthora citrophthora.</title>
        <authorList>
            <person name="Moller H."/>
            <person name="Coetzee B."/>
            <person name="Rose L.J."/>
            <person name="Van Niekerk J.M."/>
        </authorList>
    </citation>
    <scope>NUCLEOTIDE SEQUENCE</scope>
    <source>
        <strain evidence="2">STE-U-9442</strain>
    </source>
</reference>
<feature type="region of interest" description="Disordered" evidence="1">
    <location>
        <begin position="174"/>
        <end position="284"/>
    </location>
</feature>
<feature type="region of interest" description="Disordered" evidence="1">
    <location>
        <begin position="1"/>
        <end position="113"/>
    </location>
</feature>
<keyword evidence="3" id="KW-1185">Reference proteome</keyword>
<protein>
    <submittedName>
        <fullName evidence="2">Uncharacterized protein</fullName>
    </submittedName>
</protein>
<comment type="caution">
    <text evidence="2">The sequence shown here is derived from an EMBL/GenBank/DDBJ whole genome shotgun (WGS) entry which is preliminary data.</text>
</comment>
<evidence type="ECO:0000313" key="2">
    <source>
        <dbReference type="EMBL" id="KAK1934411.1"/>
    </source>
</evidence>
<proteinExistence type="predicted"/>
<feature type="compositionally biased region" description="Basic residues" evidence="1">
    <location>
        <begin position="230"/>
        <end position="257"/>
    </location>
</feature>
<feature type="compositionally biased region" description="Polar residues" evidence="1">
    <location>
        <begin position="82"/>
        <end position="96"/>
    </location>
</feature>
<name>A0AAD9G9P6_9STRA</name>
<dbReference type="AlphaFoldDB" id="A0AAD9G9P6"/>
<dbReference type="EMBL" id="JASMQC010000025">
    <property type="protein sequence ID" value="KAK1934411.1"/>
    <property type="molecule type" value="Genomic_DNA"/>
</dbReference>
<sequence length="410" mass="46195">MGKAPEHRVFSSSGALRYRRKVPAPVDNQQPEPTDVKQELKQQQQQPSKSKSRSSRFRPKSRQANPQQPALLKQLLWKAKTVQPTQQQLNTYSNSSIDDEEEDEEEAFAREQRKERKLLATEAEALVVSKTKTAASAMLPSSDAFVAESSSQETQSGSEDEAVFMPYRSLLPTVQPGTKWGALRPEEDGAGSGEETDGEEVASPVVPSGTVEPVEEQTQKQNMGLEKESTRRKHRQNYKQKQKQKRAAAKEKKRLQYHQKQEVRSCPAEEDVRSMQDDSNTTVDIFHPPTNLTSEMDAGVCRAVLSQLKEVVPFIVVGDVACPMMPDDPHPVCAGDSDKREVKAAESEDTIVDFRQHVISMLDRSKETQILYRESFVVEDSGFDAASSYDFFKSRTWILSARRCLLLFDR</sequence>
<organism evidence="2 3">
    <name type="scientific">Phytophthora citrophthora</name>
    <dbReference type="NCBI Taxonomy" id="4793"/>
    <lineage>
        <taxon>Eukaryota</taxon>
        <taxon>Sar</taxon>
        <taxon>Stramenopiles</taxon>
        <taxon>Oomycota</taxon>
        <taxon>Peronosporomycetes</taxon>
        <taxon>Peronosporales</taxon>
        <taxon>Peronosporaceae</taxon>
        <taxon>Phytophthora</taxon>
    </lineage>
</organism>
<evidence type="ECO:0000256" key="1">
    <source>
        <dbReference type="SAM" id="MobiDB-lite"/>
    </source>
</evidence>
<feature type="compositionally biased region" description="Acidic residues" evidence="1">
    <location>
        <begin position="97"/>
        <end position="106"/>
    </location>
</feature>